<proteinExistence type="predicted"/>
<evidence type="ECO:0000313" key="2">
    <source>
        <dbReference type="EMBL" id="KAH7973237.1"/>
    </source>
</evidence>
<evidence type="ECO:0000313" key="3">
    <source>
        <dbReference type="Proteomes" id="UP000821837"/>
    </source>
</evidence>
<feature type="compositionally biased region" description="Basic and acidic residues" evidence="1">
    <location>
        <begin position="120"/>
        <end position="136"/>
    </location>
</feature>
<protein>
    <submittedName>
        <fullName evidence="2">Uncharacterized protein</fullName>
    </submittedName>
</protein>
<feature type="region of interest" description="Disordered" evidence="1">
    <location>
        <begin position="227"/>
        <end position="251"/>
    </location>
</feature>
<sequence>MDPPRSASPSGSGLAVPGTRRATSPPSSDGTASPDTQGSEPLDTVYDISEASTVDPDHDAAIPPDDTALLADQARLLRRLLREPPSQESWDECDATWTQAVAMAMAAVHLPPTTTNLRGNRRDGDSERMKKRDYARVRARARGNLSSDGGSSASGRDGSAIEHRATPRHLGPALLVRASSRLPQPRGPARLGFTPPVPGSCLQGSSWRLTAAVLSRFEALSKELSRFRSRHSSGRGSRRHSRRGLRRQLPY</sequence>
<feature type="compositionally biased region" description="Polar residues" evidence="1">
    <location>
        <begin position="21"/>
        <end position="39"/>
    </location>
</feature>
<dbReference type="EMBL" id="JABSTV010001247">
    <property type="protein sequence ID" value="KAH7973237.1"/>
    <property type="molecule type" value="Genomic_DNA"/>
</dbReference>
<feature type="compositionally biased region" description="Low complexity" evidence="1">
    <location>
        <begin position="146"/>
        <end position="158"/>
    </location>
</feature>
<feature type="region of interest" description="Disordered" evidence="1">
    <location>
        <begin position="112"/>
        <end position="172"/>
    </location>
</feature>
<keyword evidence="3" id="KW-1185">Reference proteome</keyword>
<dbReference type="AlphaFoldDB" id="A0A9D4QB87"/>
<organism evidence="2 3">
    <name type="scientific">Rhipicephalus sanguineus</name>
    <name type="common">Brown dog tick</name>
    <name type="synonym">Ixodes sanguineus</name>
    <dbReference type="NCBI Taxonomy" id="34632"/>
    <lineage>
        <taxon>Eukaryota</taxon>
        <taxon>Metazoa</taxon>
        <taxon>Ecdysozoa</taxon>
        <taxon>Arthropoda</taxon>
        <taxon>Chelicerata</taxon>
        <taxon>Arachnida</taxon>
        <taxon>Acari</taxon>
        <taxon>Parasitiformes</taxon>
        <taxon>Ixodida</taxon>
        <taxon>Ixodoidea</taxon>
        <taxon>Ixodidae</taxon>
        <taxon>Rhipicephalinae</taxon>
        <taxon>Rhipicephalus</taxon>
        <taxon>Rhipicephalus</taxon>
    </lineage>
</organism>
<name>A0A9D4QB87_RHISA</name>
<accession>A0A9D4QB87</accession>
<feature type="region of interest" description="Disordered" evidence="1">
    <location>
        <begin position="1"/>
        <end position="65"/>
    </location>
</feature>
<comment type="caution">
    <text evidence="2">The sequence shown here is derived from an EMBL/GenBank/DDBJ whole genome shotgun (WGS) entry which is preliminary data.</text>
</comment>
<dbReference type="Proteomes" id="UP000821837">
    <property type="component" value="Chromosome 11"/>
</dbReference>
<evidence type="ECO:0000256" key="1">
    <source>
        <dbReference type="SAM" id="MobiDB-lite"/>
    </source>
</evidence>
<gene>
    <name evidence="2" type="ORF">HPB52_023195</name>
</gene>
<reference evidence="2" key="1">
    <citation type="journal article" date="2020" name="Cell">
        <title>Large-Scale Comparative Analyses of Tick Genomes Elucidate Their Genetic Diversity and Vector Capacities.</title>
        <authorList>
            <consortium name="Tick Genome and Microbiome Consortium (TIGMIC)"/>
            <person name="Jia N."/>
            <person name="Wang J."/>
            <person name="Shi W."/>
            <person name="Du L."/>
            <person name="Sun Y."/>
            <person name="Zhan W."/>
            <person name="Jiang J.F."/>
            <person name="Wang Q."/>
            <person name="Zhang B."/>
            <person name="Ji P."/>
            <person name="Bell-Sakyi L."/>
            <person name="Cui X.M."/>
            <person name="Yuan T.T."/>
            <person name="Jiang B.G."/>
            <person name="Yang W.F."/>
            <person name="Lam T.T."/>
            <person name="Chang Q.C."/>
            <person name="Ding S.J."/>
            <person name="Wang X.J."/>
            <person name="Zhu J.G."/>
            <person name="Ruan X.D."/>
            <person name="Zhao L."/>
            <person name="Wei J.T."/>
            <person name="Ye R.Z."/>
            <person name="Que T.C."/>
            <person name="Du C.H."/>
            <person name="Zhou Y.H."/>
            <person name="Cheng J.X."/>
            <person name="Dai P.F."/>
            <person name="Guo W.B."/>
            <person name="Han X.H."/>
            <person name="Huang E.J."/>
            <person name="Li L.F."/>
            <person name="Wei W."/>
            <person name="Gao Y.C."/>
            <person name="Liu J.Z."/>
            <person name="Shao H.Z."/>
            <person name="Wang X."/>
            <person name="Wang C.C."/>
            <person name="Yang T.C."/>
            <person name="Huo Q.B."/>
            <person name="Li W."/>
            <person name="Chen H.Y."/>
            <person name="Chen S.E."/>
            <person name="Zhou L.G."/>
            <person name="Ni X.B."/>
            <person name="Tian J.H."/>
            <person name="Sheng Y."/>
            <person name="Liu T."/>
            <person name="Pan Y.S."/>
            <person name="Xia L.Y."/>
            <person name="Li J."/>
            <person name="Zhao F."/>
            <person name="Cao W.C."/>
        </authorList>
    </citation>
    <scope>NUCLEOTIDE SEQUENCE</scope>
    <source>
        <strain evidence="2">Rsan-2018</strain>
    </source>
</reference>
<reference evidence="2" key="2">
    <citation type="submission" date="2021-09" db="EMBL/GenBank/DDBJ databases">
        <authorList>
            <person name="Jia N."/>
            <person name="Wang J."/>
            <person name="Shi W."/>
            <person name="Du L."/>
            <person name="Sun Y."/>
            <person name="Zhan W."/>
            <person name="Jiang J."/>
            <person name="Wang Q."/>
            <person name="Zhang B."/>
            <person name="Ji P."/>
            <person name="Sakyi L.B."/>
            <person name="Cui X."/>
            <person name="Yuan T."/>
            <person name="Jiang B."/>
            <person name="Yang W."/>
            <person name="Lam T.T.-Y."/>
            <person name="Chang Q."/>
            <person name="Ding S."/>
            <person name="Wang X."/>
            <person name="Zhu J."/>
            <person name="Ruan X."/>
            <person name="Zhao L."/>
            <person name="Wei J."/>
            <person name="Que T."/>
            <person name="Du C."/>
            <person name="Cheng J."/>
            <person name="Dai P."/>
            <person name="Han X."/>
            <person name="Huang E."/>
            <person name="Gao Y."/>
            <person name="Liu J."/>
            <person name="Shao H."/>
            <person name="Ye R."/>
            <person name="Li L."/>
            <person name="Wei W."/>
            <person name="Wang X."/>
            <person name="Wang C."/>
            <person name="Huo Q."/>
            <person name="Li W."/>
            <person name="Guo W."/>
            <person name="Chen H."/>
            <person name="Chen S."/>
            <person name="Zhou L."/>
            <person name="Zhou L."/>
            <person name="Ni X."/>
            <person name="Tian J."/>
            <person name="Zhou Y."/>
            <person name="Sheng Y."/>
            <person name="Liu T."/>
            <person name="Pan Y."/>
            <person name="Xia L."/>
            <person name="Li J."/>
            <person name="Zhao F."/>
            <person name="Cao W."/>
        </authorList>
    </citation>
    <scope>NUCLEOTIDE SEQUENCE</scope>
    <source>
        <strain evidence="2">Rsan-2018</strain>
        <tissue evidence="2">Larvae</tissue>
    </source>
</reference>